<reference evidence="1" key="1">
    <citation type="submission" date="2009-08" db="EMBL/GenBank/DDBJ databases">
        <title>Annotation of Salpingoeca rosetta.</title>
        <authorList>
            <consortium name="The Broad Institute Genome Sequencing Platform"/>
            <person name="Russ C."/>
            <person name="Cuomo C."/>
            <person name="Burger G."/>
            <person name="Gray M.W."/>
            <person name="Holland P.W.H."/>
            <person name="King N."/>
            <person name="Lang F.B.F."/>
            <person name="Roger A.J."/>
            <person name="Ruiz-Trillo I."/>
            <person name="Young S.K."/>
            <person name="Zeng Q."/>
            <person name="Gargeya S."/>
            <person name="Alvarado L."/>
            <person name="Berlin A."/>
            <person name="Chapman S.B."/>
            <person name="Chen Z."/>
            <person name="Freedman E."/>
            <person name="Gellesch M."/>
            <person name="Goldberg J."/>
            <person name="Griggs A."/>
            <person name="Gujja S."/>
            <person name="Heilman E."/>
            <person name="Heiman D."/>
            <person name="Howarth C."/>
            <person name="Mehta T."/>
            <person name="Neiman D."/>
            <person name="Pearson M."/>
            <person name="Roberts A."/>
            <person name="Saif S."/>
            <person name="Shea T."/>
            <person name="Shenoy N."/>
            <person name="Sisk P."/>
            <person name="Stolte C."/>
            <person name="Sykes S."/>
            <person name="White J."/>
            <person name="Yandava C."/>
            <person name="Haas B."/>
            <person name="Nusbaum C."/>
            <person name="Birren B."/>
        </authorList>
    </citation>
    <scope>NUCLEOTIDE SEQUENCE [LARGE SCALE GENOMIC DNA]</scope>
    <source>
        <strain evidence="1">ATCC 50818</strain>
    </source>
</reference>
<evidence type="ECO:0000313" key="1">
    <source>
        <dbReference type="EMBL" id="EGD72241.1"/>
    </source>
</evidence>
<name>F2TVZ5_SALR5</name>
<organism evidence="2">
    <name type="scientific">Salpingoeca rosetta (strain ATCC 50818 / BSB-021)</name>
    <dbReference type="NCBI Taxonomy" id="946362"/>
    <lineage>
        <taxon>Eukaryota</taxon>
        <taxon>Choanoflagellata</taxon>
        <taxon>Craspedida</taxon>
        <taxon>Salpingoecidae</taxon>
        <taxon>Salpingoeca</taxon>
    </lineage>
</organism>
<keyword evidence="2" id="KW-1185">Reference proteome</keyword>
<dbReference type="KEGG" id="sre:PTSG_00262"/>
<evidence type="ECO:0000313" key="2">
    <source>
        <dbReference type="Proteomes" id="UP000007799"/>
    </source>
</evidence>
<dbReference type="EMBL" id="GL832955">
    <property type="protein sequence ID" value="EGD72241.1"/>
    <property type="molecule type" value="Genomic_DNA"/>
</dbReference>
<dbReference type="InParanoid" id="F2TVZ5"/>
<proteinExistence type="predicted"/>
<gene>
    <name evidence="1" type="ORF">PTSG_00262</name>
</gene>
<sequence>MSTMFGAVARRVTAAVAGRRVPSTLVAVAVRNMTAGGTHGPTLTVEMAADIQATHTTNLKNDFMMYAKQLADIKERKTDPFHKRWQDTMNVFMTSQLHTLLLYGYTPDENGMREFTMAFDQLSRSDSSGEGVTDMQAKQEAIMAAVVPLQMEAAAASGFTGDDGFLKMQCLMMAHSSDEQISYNTLSGLLPVYRRAGISLQQQQEQQ</sequence>
<dbReference type="Proteomes" id="UP000007799">
    <property type="component" value="Unassembled WGS sequence"/>
</dbReference>
<accession>F2TVZ5</accession>
<dbReference type="RefSeq" id="XP_004998812.1">
    <property type="nucleotide sequence ID" value="XM_004998755.1"/>
</dbReference>
<protein>
    <submittedName>
        <fullName evidence="1">Uncharacterized protein</fullName>
    </submittedName>
</protein>
<dbReference type="OrthoDB" id="192661at2759"/>
<dbReference type="GeneID" id="16067629"/>
<dbReference type="AlphaFoldDB" id="F2TVZ5"/>